<evidence type="ECO:0000256" key="9">
    <source>
        <dbReference type="ARBA" id="ARBA00022692"/>
    </source>
</evidence>
<evidence type="ECO:0000256" key="6">
    <source>
        <dbReference type="ARBA" id="ARBA00014944"/>
    </source>
</evidence>
<dbReference type="GO" id="GO:0008444">
    <property type="term" value="F:CDP-diacylglycerol-glycerol-3-phosphate 3-phosphatidyltransferase activity"/>
    <property type="evidence" value="ECO:0007669"/>
    <property type="project" value="UniProtKB-UniRule"/>
</dbReference>
<evidence type="ECO:0000256" key="3">
    <source>
        <dbReference type="ARBA" id="ARBA00005189"/>
    </source>
</evidence>
<name>A0A1U9KNK1_9PROT</name>
<evidence type="ECO:0000256" key="15">
    <source>
        <dbReference type="ARBA" id="ARBA00048586"/>
    </source>
</evidence>
<evidence type="ECO:0000256" key="1">
    <source>
        <dbReference type="ARBA" id="ARBA00004141"/>
    </source>
</evidence>
<evidence type="ECO:0000256" key="10">
    <source>
        <dbReference type="ARBA" id="ARBA00022989"/>
    </source>
</evidence>
<evidence type="ECO:0000256" key="11">
    <source>
        <dbReference type="ARBA" id="ARBA00023098"/>
    </source>
</evidence>
<comment type="subcellular location">
    <subcellularLocation>
        <location evidence="1">Membrane</location>
        <topology evidence="1">Multi-pass membrane protein</topology>
    </subcellularLocation>
</comment>
<dbReference type="PROSITE" id="PS00379">
    <property type="entry name" value="CDP_ALCOHOL_P_TRANSF"/>
    <property type="match status" value="1"/>
</dbReference>
<evidence type="ECO:0000256" key="8">
    <source>
        <dbReference type="ARBA" id="ARBA00022679"/>
    </source>
</evidence>
<evidence type="ECO:0000313" key="19">
    <source>
        <dbReference type="Proteomes" id="UP000188604"/>
    </source>
</evidence>
<dbReference type="PANTHER" id="PTHR14269">
    <property type="entry name" value="CDP-DIACYLGLYCEROL--GLYCEROL-3-PHOSPHATE 3-PHOSPHATIDYLTRANSFERASE-RELATED"/>
    <property type="match status" value="1"/>
</dbReference>
<keyword evidence="11" id="KW-0443">Lipid metabolism</keyword>
<evidence type="ECO:0000256" key="16">
    <source>
        <dbReference type="NCBIfam" id="TIGR00560"/>
    </source>
</evidence>
<dbReference type="AlphaFoldDB" id="A0A1U9KNK1"/>
<keyword evidence="14" id="KW-1208">Phospholipid metabolism</keyword>
<organism evidence="18 19">
    <name type="scientific">Neoasaia chiangmaiensis</name>
    <dbReference type="NCBI Taxonomy" id="320497"/>
    <lineage>
        <taxon>Bacteria</taxon>
        <taxon>Pseudomonadati</taxon>
        <taxon>Pseudomonadota</taxon>
        <taxon>Alphaproteobacteria</taxon>
        <taxon>Acetobacterales</taxon>
        <taxon>Acetobacteraceae</taxon>
        <taxon>Neoasaia</taxon>
    </lineage>
</organism>
<accession>A0A1U9KNK1</accession>
<dbReference type="KEGG" id="nch:A0U93_04740"/>
<evidence type="ECO:0000256" key="12">
    <source>
        <dbReference type="ARBA" id="ARBA00023136"/>
    </source>
</evidence>
<evidence type="ECO:0000256" key="7">
    <source>
        <dbReference type="ARBA" id="ARBA00022516"/>
    </source>
</evidence>
<dbReference type="PIRSF" id="PIRSF000847">
    <property type="entry name" value="Phos_ph_gly_syn"/>
    <property type="match status" value="1"/>
</dbReference>
<evidence type="ECO:0000256" key="17">
    <source>
        <dbReference type="RuleBase" id="RU003750"/>
    </source>
</evidence>
<dbReference type="EMBL" id="CP014691">
    <property type="protein sequence ID" value="AQS87358.1"/>
    <property type="molecule type" value="Genomic_DNA"/>
</dbReference>
<dbReference type="Gene3D" id="1.20.120.1760">
    <property type="match status" value="1"/>
</dbReference>
<dbReference type="InterPro" id="IPR048254">
    <property type="entry name" value="CDP_ALCOHOL_P_TRANSF_CS"/>
</dbReference>
<dbReference type="InterPro" id="IPR050324">
    <property type="entry name" value="CDP-alcohol_PTase-I"/>
</dbReference>
<evidence type="ECO:0000256" key="5">
    <source>
        <dbReference type="ARBA" id="ARBA00013170"/>
    </source>
</evidence>
<keyword evidence="13" id="KW-0594">Phospholipid biosynthesis</keyword>
<dbReference type="InterPro" id="IPR000462">
    <property type="entry name" value="CDP-OH_P_trans"/>
</dbReference>
<keyword evidence="12" id="KW-0472">Membrane</keyword>
<dbReference type="EC" id="2.7.8.5" evidence="5 16"/>
<protein>
    <recommendedName>
        <fullName evidence="6 16">CDP-diacylglycerol--glycerol-3-phosphate 3-phosphatidyltransferase</fullName>
        <ecNumber evidence="5 16">2.7.8.5</ecNumber>
    </recommendedName>
</protein>
<dbReference type="STRING" id="320497.A0U93_04740"/>
<dbReference type="PANTHER" id="PTHR14269:SF62">
    <property type="entry name" value="CDP-DIACYLGLYCEROL--GLYCEROL-3-PHOSPHATE 3-PHOSPHATIDYLTRANSFERASE 1, CHLOROPLASTIC"/>
    <property type="match status" value="1"/>
</dbReference>
<proteinExistence type="inferred from homology"/>
<dbReference type="NCBIfam" id="TIGR00560">
    <property type="entry name" value="pgsA"/>
    <property type="match status" value="1"/>
</dbReference>
<gene>
    <name evidence="18" type="ORF">A0U93_04740</name>
</gene>
<dbReference type="InterPro" id="IPR004570">
    <property type="entry name" value="Phosphatidylglycerol_P_synth"/>
</dbReference>
<sequence length="201" mass="21370">MLTDLPNVLTLLRIAAIPILVALVAIRQPVADLAACLIYIAACITDYLDGMLARRWHQNSDLGRMMDPIADKLLVGALLLTLAGYGRLAAGSLFAAIVIMLREILVSGLREYMASQRATLPSTRLAKWKTGIQMVAIGFLLAGDSTGRLIGLSFLPVSTIGGVLLWISVGPTLVSGWGYLTAGVARMTGRVRQTTAAKPAP</sequence>
<keyword evidence="10" id="KW-1133">Transmembrane helix</keyword>
<keyword evidence="9" id="KW-0812">Transmembrane</keyword>
<dbReference type="Proteomes" id="UP000188604">
    <property type="component" value="Chromosome"/>
</dbReference>
<evidence type="ECO:0000313" key="18">
    <source>
        <dbReference type="EMBL" id="AQS87358.1"/>
    </source>
</evidence>
<comment type="pathway">
    <text evidence="2">Phospholipid metabolism; phosphatidylglycerol biosynthesis; phosphatidylglycerol from CDP-diacylglycerol: step 1/2.</text>
</comment>
<keyword evidence="7" id="KW-0444">Lipid biosynthesis</keyword>
<keyword evidence="19" id="KW-1185">Reference proteome</keyword>
<dbReference type="Pfam" id="PF01066">
    <property type="entry name" value="CDP-OH_P_transf"/>
    <property type="match status" value="1"/>
</dbReference>
<keyword evidence="8 17" id="KW-0808">Transferase</keyword>
<comment type="catalytic activity">
    <reaction evidence="15">
        <text>a CDP-1,2-diacyl-sn-glycerol + sn-glycerol 3-phosphate = a 1,2-diacyl-sn-glycero-3-phospho-(1'-sn-glycero-3'-phosphate) + CMP + H(+)</text>
        <dbReference type="Rhea" id="RHEA:12593"/>
        <dbReference type="ChEBI" id="CHEBI:15378"/>
        <dbReference type="ChEBI" id="CHEBI:57597"/>
        <dbReference type="ChEBI" id="CHEBI:58332"/>
        <dbReference type="ChEBI" id="CHEBI:60110"/>
        <dbReference type="ChEBI" id="CHEBI:60377"/>
        <dbReference type="EC" id="2.7.8.5"/>
    </reaction>
</comment>
<dbReference type="InterPro" id="IPR043130">
    <property type="entry name" value="CDP-OH_PTrfase_TM_dom"/>
</dbReference>
<dbReference type="GO" id="GO:0016020">
    <property type="term" value="C:membrane"/>
    <property type="evidence" value="ECO:0007669"/>
    <property type="project" value="UniProtKB-SubCell"/>
</dbReference>
<evidence type="ECO:0000256" key="4">
    <source>
        <dbReference type="ARBA" id="ARBA00010441"/>
    </source>
</evidence>
<evidence type="ECO:0000256" key="14">
    <source>
        <dbReference type="ARBA" id="ARBA00023264"/>
    </source>
</evidence>
<dbReference type="GO" id="GO:0046474">
    <property type="term" value="P:glycerophospholipid biosynthetic process"/>
    <property type="evidence" value="ECO:0007669"/>
    <property type="project" value="TreeGrafter"/>
</dbReference>
<dbReference type="RefSeq" id="WP_077806336.1">
    <property type="nucleotide sequence ID" value="NZ_BJXS01000009.1"/>
</dbReference>
<comment type="similarity">
    <text evidence="4 17">Belongs to the CDP-alcohol phosphatidyltransferase class-I family.</text>
</comment>
<evidence type="ECO:0000256" key="13">
    <source>
        <dbReference type="ARBA" id="ARBA00023209"/>
    </source>
</evidence>
<evidence type="ECO:0000256" key="2">
    <source>
        <dbReference type="ARBA" id="ARBA00005042"/>
    </source>
</evidence>
<reference evidence="18 19" key="1">
    <citation type="submission" date="2016-03" db="EMBL/GenBank/DDBJ databases">
        <title>Acetic acid bacteria sequencing.</title>
        <authorList>
            <person name="Brandt J."/>
            <person name="Jakob F."/>
            <person name="Vogel R.F."/>
        </authorList>
    </citation>
    <scope>NUCLEOTIDE SEQUENCE [LARGE SCALE GENOMIC DNA]</scope>
    <source>
        <strain evidence="18 19">NBRC 101099</strain>
    </source>
</reference>
<dbReference type="OrthoDB" id="9796672at2"/>
<comment type="pathway">
    <text evidence="3">Lipid metabolism.</text>
</comment>